<feature type="transmembrane region" description="Helical" evidence="1">
    <location>
        <begin position="88"/>
        <end position="106"/>
    </location>
</feature>
<keyword evidence="1" id="KW-0812">Transmembrane</keyword>
<evidence type="ECO:0000313" key="3">
    <source>
        <dbReference type="Proteomes" id="UP000435649"/>
    </source>
</evidence>
<organism evidence="2 3">
    <name type="scientific">Victivallis lenta</name>
    <dbReference type="NCBI Taxonomy" id="2606640"/>
    <lineage>
        <taxon>Bacteria</taxon>
        <taxon>Pseudomonadati</taxon>
        <taxon>Lentisphaerota</taxon>
        <taxon>Lentisphaeria</taxon>
        <taxon>Victivallales</taxon>
        <taxon>Victivallaceae</taxon>
        <taxon>Victivallis</taxon>
    </lineage>
</organism>
<keyword evidence="1" id="KW-1133">Transmembrane helix</keyword>
<gene>
    <name evidence="2" type="ORF">FYJ85_05135</name>
</gene>
<comment type="caution">
    <text evidence="2">The sequence shown here is derived from an EMBL/GenBank/DDBJ whole genome shotgun (WGS) entry which is preliminary data.</text>
</comment>
<keyword evidence="1" id="KW-0472">Membrane</keyword>
<dbReference type="RefSeq" id="WP_154417190.1">
    <property type="nucleotide sequence ID" value="NZ_VUNS01000004.1"/>
</dbReference>
<accession>A0A844FYM3</accession>
<dbReference type="AlphaFoldDB" id="A0A844FYM3"/>
<protein>
    <submittedName>
        <fullName evidence="2">Uncharacterized protein</fullName>
    </submittedName>
</protein>
<dbReference type="Proteomes" id="UP000435649">
    <property type="component" value="Unassembled WGS sequence"/>
</dbReference>
<reference evidence="2 3" key="1">
    <citation type="submission" date="2019-08" db="EMBL/GenBank/DDBJ databases">
        <title>In-depth cultivation of the pig gut microbiome towards novel bacterial diversity and tailored functional studies.</title>
        <authorList>
            <person name="Wylensek D."/>
            <person name="Hitch T.C.A."/>
            <person name="Clavel T."/>
        </authorList>
    </citation>
    <scope>NUCLEOTIDE SEQUENCE [LARGE SCALE GENOMIC DNA]</scope>
    <source>
        <strain evidence="2 3">BBE-744-WT-12</strain>
    </source>
</reference>
<evidence type="ECO:0000313" key="2">
    <source>
        <dbReference type="EMBL" id="MST96430.1"/>
    </source>
</evidence>
<sequence>MKLILLLALAVLMPPTYAGRARPRLPLIRELVRKTPWQNIAAGGAAAGTVIVASKVGNGMENGLQTVARKNPDAFASCVTPLRLPFQVAFYILIGSGVILIVRLCFRRNKR</sequence>
<name>A0A844FYM3_9BACT</name>
<keyword evidence="3" id="KW-1185">Reference proteome</keyword>
<dbReference type="EMBL" id="VUNS01000004">
    <property type="protein sequence ID" value="MST96430.1"/>
    <property type="molecule type" value="Genomic_DNA"/>
</dbReference>
<evidence type="ECO:0000256" key="1">
    <source>
        <dbReference type="SAM" id="Phobius"/>
    </source>
</evidence>
<proteinExistence type="predicted"/>